<reference evidence="4" key="1">
    <citation type="submission" date="2023-07" db="EMBL/GenBank/DDBJ databases">
        <title>Genome content predicts the carbon catabolic preferences of heterotrophic bacteria.</title>
        <authorList>
            <person name="Gralka M."/>
        </authorList>
    </citation>
    <scope>NUCLEOTIDE SEQUENCE</scope>
    <source>
        <strain evidence="4">F2M12</strain>
    </source>
</reference>
<evidence type="ECO:0000256" key="2">
    <source>
        <dbReference type="SAM" id="SignalP"/>
    </source>
</evidence>
<feature type="compositionally biased region" description="Polar residues" evidence="1">
    <location>
        <begin position="324"/>
        <end position="342"/>
    </location>
</feature>
<accession>A0AAW7YXD9</accession>
<keyword evidence="2" id="KW-0732">Signal</keyword>
<dbReference type="PANTHER" id="PTHR30289">
    <property type="entry name" value="UNCHARACTERIZED PROTEIN YBCL-RELATED"/>
    <property type="match status" value="1"/>
</dbReference>
<gene>
    <name evidence="4" type="ORF">Q4527_01060</name>
</gene>
<dbReference type="PROSITE" id="PS51257">
    <property type="entry name" value="PROKAR_LIPOPROTEIN"/>
    <property type="match status" value="1"/>
</dbReference>
<name>A0AAW7YXD9_9ALTE</name>
<comment type="caution">
    <text evidence="4">The sequence shown here is derived from an EMBL/GenBank/DDBJ whole genome shotgun (WGS) entry which is preliminary data.</text>
</comment>
<dbReference type="Proteomes" id="UP001170717">
    <property type="component" value="Unassembled WGS sequence"/>
</dbReference>
<feature type="signal peptide" evidence="2">
    <location>
        <begin position="1"/>
        <end position="18"/>
    </location>
</feature>
<evidence type="ECO:0000256" key="1">
    <source>
        <dbReference type="SAM" id="MobiDB-lite"/>
    </source>
</evidence>
<dbReference type="Pfam" id="PF14240">
    <property type="entry name" value="YHYH"/>
    <property type="match status" value="1"/>
</dbReference>
<feature type="domain" description="YHYH" evidence="3">
    <location>
        <begin position="87"/>
        <end position="187"/>
    </location>
</feature>
<dbReference type="AlphaFoldDB" id="A0AAW7YXD9"/>
<proteinExistence type="predicted"/>
<dbReference type="RefSeq" id="WP_303537849.1">
    <property type="nucleotide sequence ID" value="NZ_JAUOQI010000001.1"/>
</dbReference>
<dbReference type="PANTHER" id="PTHR30289:SF8">
    <property type="entry name" value="YHYH DOMAIN-CONTAINING PROTEIN"/>
    <property type="match status" value="1"/>
</dbReference>
<feature type="chain" id="PRO_5043364521" evidence="2">
    <location>
        <begin position="19"/>
        <end position="581"/>
    </location>
</feature>
<sequence length="581" mass="63817">MKHNHLFLVLLLSGGVLSACHQPDTAHCDIISASVEEAGFSKSVQVTCDDSYAYLTSSTYPSHDMMNGITGTNEQIPVPALDYAAPIKLKPTKAESLTSIDAALGVAVNGIPIYDYSSQGELDLSHYNENVDTVKLGQLDNCGGHAGRGDDYHYHAAPTCMIETMANRKNNPIIGWAYDGYPIYGDDNPDGSKIEKGTLDDCNGQADDVFGYRYHTSEAPPYIVQCLVGKVDVGDLPRVAPLTSTDKDGSTTTLNAMRDNLTPPRDGVENLKHTVSDTGKRSMTYTYQGQDYFVHYTPNSSKSNCFDFEQKTVSNGGIVETGTFCRNTDSKQNPTQNQSQNEEPGRRQDNSPPPPPKGDRKPPRQNDPNSAKVNKTTHTTMVNKSHTFKLEAWADNWFAAYLNQQLIVEDSVPITTERSFNAEEVTFSADYPLTINLVIKDFKQNDTGLEYIGTPRQQMGDGGFIMQLTDISTNETVAVSNSAWHCKVLHEAPLNKQCETELNPTAGTAPCDYTSTEAPSGWKKAGFDVSEWPNATEYSAAMVSPKDGYNLISWDARAKLIWGDDLETSNTLICKFTVEKP</sequence>
<evidence type="ECO:0000259" key="3">
    <source>
        <dbReference type="Pfam" id="PF14240"/>
    </source>
</evidence>
<evidence type="ECO:0000313" key="5">
    <source>
        <dbReference type="Proteomes" id="UP001170717"/>
    </source>
</evidence>
<dbReference type="InterPro" id="IPR025924">
    <property type="entry name" value="YHYH_dom"/>
</dbReference>
<protein>
    <submittedName>
        <fullName evidence="4">YHYH protein</fullName>
    </submittedName>
</protein>
<feature type="region of interest" description="Disordered" evidence="1">
    <location>
        <begin position="323"/>
        <end position="379"/>
    </location>
</feature>
<dbReference type="Gene3D" id="2.60.120.260">
    <property type="entry name" value="Galactose-binding domain-like"/>
    <property type="match status" value="1"/>
</dbReference>
<organism evidence="4 5">
    <name type="scientific">Alteromonas stellipolaris</name>
    <dbReference type="NCBI Taxonomy" id="233316"/>
    <lineage>
        <taxon>Bacteria</taxon>
        <taxon>Pseudomonadati</taxon>
        <taxon>Pseudomonadota</taxon>
        <taxon>Gammaproteobacteria</taxon>
        <taxon>Alteromonadales</taxon>
        <taxon>Alteromonadaceae</taxon>
        <taxon>Alteromonas/Salinimonas group</taxon>
        <taxon>Alteromonas</taxon>
    </lineage>
</organism>
<evidence type="ECO:0000313" key="4">
    <source>
        <dbReference type="EMBL" id="MDO6575958.1"/>
    </source>
</evidence>
<dbReference type="EMBL" id="JAUOQI010000001">
    <property type="protein sequence ID" value="MDO6575958.1"/>
    <property type="molecule type" value="Genomic_DNA"/>
</dbReference>
<feature type="compositionally biased region" description="Polar residues" evidence="1">
    <location>
        <begin position="366"/>
        <end position="379"/>
    </location>
</feature>